<feature type="binding site" evidence="7 9">
    <location>
        <position position="185"/>
    </location>
    <ligand>
        <name>FMN</name>
        <dbReference type="ChEBI" id="CHEBI:58210"/>
    </ligand>
</feature>
<evidence type="ECO:0000259" key="11">
    <source>
        <dbReference type="Pfam" id="PF10590"/>
    </source>
</evidence>
<feature type="binding site" evidence="7 9">
    <location>
        <begin position="77"/>
        <end position="78"/>
    </location>
    <ligand>
        <name>FMN</name>
        <dbReference type="ChEBI" id="CHEBI:58210"/>
    </ligand>
</feature>
<feature type="binding site" evidence="8">
    <location>
        <begin position="9"/>
        <end position="12"/>
    </location>
    <ligand>
        <name>substrate</name>
    </ligand>
</feature>
<comment type="caution">
    <text evidence="12">The sequence shown here is derived from an EMBL/GenBank/DDBJ whole genome shotgun (WGS) entry which is preliminary data.</text>
</comment>
<gene>
    <name evidence="7 12" type="primary">pdxH</name>
    <name evidence="12" type="ORF">DLK05_02245</name>
</gene>
<dbReference type="EMBL" id="RJJX01000002">
    <property type="protein sequence ID" value="RUT79531.1"/>
    <property type="molecule type" value="Genomic_DNA"/>
</dbReference>
<dbReference type="InterPro" id="IPR019740">
    <property type="entry name" value="Pyridox_Oxase_CS"/>
</dbReference>
<evidence type="ECO:0000256" key="7">
    <source>
        <dbReference type="HAMAP-Rule" id="MF_01629"/>
    </source>
</evidence>
<dbReference type="RefSeq" id="WP_127342352.1">
    <property type="nucleotide sequence ID" value="NZ_RJJX01000002.1"/>
</dbReference>
<comment type="subunit">
    <text evidence="2 7">Homodimer.</text>
</comment>
<feature type="binding site" evidence="7 9">
    <location>
        <begin position="141"/>
        <end position="142"/>
    </location>
    <ligand>
        <name>FMN</name>
        <dbReference type="ChEBI" id="CHEBI:58210"/>
    </ligand>
</feature>
<reference evidence="12 13" key="1">
    <citation type="submission" date="2018-11" db="EMBL/GenBank/DDBJ databases">
        <title>Parancylomarina longa gen. nov., sp. nov., isolated from sediments of southern Okinawa.</title>
        <authorList>
            <person name="Fu T."/>
        </authorList>
    </citation>
    <scope>NUCLEOTIDE SEQUENCE [LARGE SCALE GENOMIC DNA]</scope>
    <source>
        <strain evidence="12 13">T3-2 S1-C</strain>
    </source>
</reference>
<dbReference type="GO" id="GO:0004733">
    <property type="term" value="F:pyridoxamine phosphate oxidase activity"/>
    <property type="evidence" value="ECO:0007669"/>
    <property type="project" value="UniProtKB-UniRule"/>
</dbReference>
<evidence type="ECO:0000313" key="12">
    <source>
        <dbReference type="EMBL" id="RUT79531.1"/>
    </source>
</evidence>
<dbReference type="InterPro" id="IPR000659">
    <property type="entry name" value="Pyridox_Oxase"/>
</dbReference>
<feature type="binding site" evidence="7 9">
    <location>
        <position position="195"/>
    </location>
    <ligand>
        <name>FMN</name>
        <dbReference type="ChEBI" id="CHEBI:58210"/>
    </ligand>
</feature>
<feature type="binding site" evidence="7 8">
    <location>
        <position position="128"/>
    </location>
    <ligand>
        <name>substrate</name>
    </ligand>
</feature>
<proteinExistence type="inferred from homology"/>
<sequence length="212" mass="24768">MKDDLNRIRHEYGNKELSKSNVSPDPFIQFQIWFKAALNENIPDVNAMTLATANSNGRPSARILLLKDFNEDGFCFFTNYESKKGNELLINPYGALVFFWPEMERQIRIEGKIAKLESDLSDAYFYQRPIGSRIAAAVSPQSQEITDRKSIIKKIDQFKVKNGDEFKRPDFWGGYRLIPDLFEFWQGRENRLNDRIEYTIGQNQWKLRCLAP</sequence>
<dbReference type="OrthoDB" id="9780392at2"/>
<dbReference type="Pfam" id="PF10590">
    <property type="entry name" value="PNP_phzG_C"/>
    <property type="match status" value="1"/>
</dbReference>
<dbReference type="UniPathway" id="UPA01068">
    <property type="reaction ID" value="UER00304"/>
</dbReference>
<dbReference type="Pfam" id="PF01243">
    <property type="entry name" value="PNPOx_N"/>
    <property type="match status" value="1"/>
</dbReference>
<dbReference type="PANTHER" id="PTHR10851">
    <property type="entry name" value="PYRIDOXINE-5-PHOSPHATE OXIDASE"/>
    <property type="match status" value="1"/>
</dbReference>
<evidence type="ECO:0000256" key="4">
    <source>
        <dbReference type="ARBA" id="ARBA00022643"/>
    </source>
</evidence>
<dbReference type="Proteomes" id="UP000282985">
    <property type="component" value="Unassembled WGS sequence"/>
</dbReference>
<keyword evidence="4 7" id="KW-0288">FMN</keyword>
<evidence type="ECO:0000259" key="10">
    <source>
        <dbReference type="Pfam" id="PF01243"/>
    </source>
</evidence>
<dbReference type="HAMAP" id="MF_01629">
    <property type="entry name" value="PdxH"/>
    <property type="match status" value="1"/>
</dbReference>
<dbReference type="InterPro" id="IPR011576">
    <property type="entry name" value="Pyridox_Oxase_N"/>
</dbReference>
<dbReference type="InterPro" id="IPR019576">
    <property type="entry name" value="Pyridoxamine_oxidase_dimer_C"/>
</dbReference>
<dbReference type="InterPro" id="IPR012349">
    <property type="entry name" value="Split_barrel_FMN-bd"/>
</dbReference>
<comment type="cofactor">
    <cofactor evidence="7 9">
        <name>FMN</name>
        <dbReference type="ChEBI" id="CHEBI:58210"/>
    </cofactor>
    <text evidence="7 9">Binds 1 FMN per subunit.</text>
</comment>
<feature type="binding site" evidence="7 9">
    <location>
        <position position="83"/>
    </location>
    <ligand>
        <name>FMN</name>
        <dbReference type="ChEBI" id="CHEBI:58210"/>
    </ligand>
</feature>
<dbReference type="NCBIfam" id="NF004231">
    <property type="entry name" value="PRK05679.1"/>
    <property type="match status" value="1"/>
</dbReference>
<dbReference type="AlphaFoldDB" id="A0A434AY88"/>
<evidence type="ECO:0000256" key="1">
    <source>
        <dbReference type="ARBA" id="ARBA00007301"/>
    </source>
</evidence>
<comment type="catalytic activity">
    <reaction evidence="7">
        <text>pyridoxamine 5'-phosphate + O2 + H2O = pyridoxal 5'-phosphate + H2O2 + NH4(+)</text>
        <dbReference type="Rhea" id="RHEA:15817"/>
        <dbReference type="ChEBI" id="CHEBI:15377"/>
        <dbReference type="ChEBI" id="CHEBI:15379"/>
        <dbReference type="ChEBI" id="CHEBI:16240"/>
        <dbReference type="ChEBI" id="CHEBI:28938"/>
        <dbReference type="ChEBI" id="CHEBI:58451"/>
        <dbReference type="ChEBI" id="CHEBI:597326"/>
        <dbReference type="EC" id="1.4.3.5"/>
    </reaction>
</comment>
<dbReference type="PROSITE" id="PS01064">
    <property type="entry name" value="PYRIDOX_OXIDASE"/>
    <property type="match status" value="1"/>
</dbReference>
<comment type="function">
    <text evidence="7">Catalyzes the oxidation of either pyridoxine 5'-phosphate (PNP) or pyridoxamine 5'-phosphate (PMP) into pyridoxal 5'-phosphate (PLP).</text>
</comment>
<dbReference type="EC" id="1.4.3.5" evidence="7"/>
<comment type="similarity">
    <text evidence="1 7">Belongs to the pyridoxamine 5'-phosphate oxidase family.</text>
</comment>
<comment type="catalytic activity">
    <reaction evidence="7">
        <text>pyridoxine 5'-phosphate + O2 = pyridoxal 5'-phosphate + H2O2</text>
        <dbReference type="Rhea" id="RHEA:15149"/>
        <dbReference type="ChEBI" id="CHEBI:15379"/>
        <dbReference type="ChEBI" id="CHEBI:16240"/>
        <dbReference type="ChEBI" id="CHEBI:58589"/>
        <dbReference type="ChEBI" id="CHEBI:597326"/>
        <dbReference type="EC" id="1.4.3.5"/>
    </reaction>
</comment>
<evidence type="ECO:0000313" key="13">
    <source>
        <dbReference type="Proteomes" id="UP000282985"/>
    </source>
</evidence>
<keyword evidence="3 7" id="KW-0285">Flavoprotein</keyword>
<dbReference type="PIRSF" id="PIRSF000190">
    <property type="entry name" value="Pyd_amn-ph_oxd"/>
    <property type="match status" value="1"/>
</dbReference>
<keyword evidence="6 7" id="KW-0664">Pyridoxine biosynthesis</keyword>
<feature type="binding site" evidence="7 9">
    <location>
        <position position="106"/>
    </location>
    <ligand>
        <name>FMN</name>
        <dbReference type="ChEBI" id="CHEBI:58210"/>
    </ligand>
</feature>
<evidence type="ECO:0000256" key="8">
    <source>
        <dbReference type="PIRSR" id="PIRSR000190-1"/>
    </source>
</evidence>
<feature type="binding site" evidence="7 9">
    <location>
        <begin position="62"/>
        <end position="67"/>
    </location>
    <ligand>
        <name>FMN</name>
        <dbReference type="ChEBI" id="CHEBI:58210"/>
    </ligand>
</feature>
<dbReference type="FunFam" id="2.30.110.10:FF:000020">
    <property type="entry name" value="PNPO isoform 11"/>
    <property type="match status" value="1"/>
</dbReference>
<accession>A0A434AY88</accession>
<feature type="binding site" evidence="7 9">
    <location>
        <position position="84"/>
    </location>
    <ligand>
        <name>FMN</name>
        <dbReference type="ChEBI" id="CHEBI:58210"/>
    </ligand>
</feature>
<feature type="binding site" evidence="7 8">
    <location>
        <position position="67"/>
    </location>
    <ligand>
        <name>substrate</name>
    </ligand>
</feature>
<evidence type="ECO:0000256" key="5">
    <source>
        <dbReference type="ARBA" id="ARBA00023002"/>
    </source>
</evidence>
<dbReference type="GO" id="GO:0010181">
    <property type="term" value="F:FMN binding"/>
    <property type="evidence" value="ECO:0007669"/>
    <property type="project" value="UniProtKB-UniRule"/>
</dbReference>
<evidence type="ECO:0000256" key="2">
    <source>
        <dbReference type="ARBA" id="ARBA00011738"/>
    </source>
</evidence>
<feature type="binding site" evidence="7 8">
    <location>
        <begin position="191"/>
        <end position="193"/>
    </location>
    <ligand>
        <name>substrate</name>
    </ligand>
</feature>
<dbReference type="SUPFAM" id="SSF50475">
    <property type="entry name" value="FMN-binding split barrel"/>
    <property type="match status" value="1"/>
</dbReference>
<name>A0A434AY88_9BACT</name>
<dbReference type="Gene3D" id="2.30.110.10">
    <property type="entry name" value="Electron Transport, Fmn-binding Protein, Chain A"/>
    <property type="match status" value="1"/>
</dbReference>
<comment type="pathway">
    <text evidence="7">Cofactor metabolism; pyridoxal 5'-phosphate salvage; pyridoxal 5'-phosphate from pyridoxine 5'-phosphate: step 1/1.</text>
</comment>
<evidence type="ECO:0000256" key="6">
    <source>
        <dbReference type="ARBA" id="ARBA00023096"/>
    </source>
</evidence>
<organism evidence="12 13">
    <name type="scientific">Ancylomarina longa</name>
    <dbReference type="NCBI Taxonomy" id="2487017"/>
    <lineage>
        <taxon>Bacteria</taxon>
        <taxon>Pseudomonadati</taxon>
        <taxon>Bacteroidota</taxon>
        <taxon>Bacteroidia</taxon>
        <taxon>Marinilabiliales</taxon>
        <taxon>Marinifilaceae</taxon>
        <taxon>Ancylomarina</taxon>
    </lineage>
</organism>
<comment type="pathway">
    <text evidence="7">Cofactor metabolism; pyridoxal 5'-phosphate salvage; pyridoxal 5'-phosphate from pyridoxamine 5'-phosphate: step 1/1.</text>
</comment>
<keyword evidence="13" id="KW-1185">Reference proteome</keyword>
<feature type="domain" description="Pyridoxamine 5'-phosphate oxidase N-terminal" evidence="10">
    <location>
        <begin position="35"/>
        <end position="159"/>
    </location>
</feature>
<protein>
    <recommendedName>
        <fullName evidence="7">Pyridoxine/pyridoxamine 5'-phosphate oxidase</fullName>
        <ecNumber evidence="7">1.4.3.5</ecNumber>
    </recommendedName>
    <alternativeName>
        <fullName evidence="7">PNP/PMP oxidase</fullName>
        <shortName evidence="7">PNPOx</shortName>
    </alternativeName>
    <alternativeName>
        <fullName evidence="7">Pyridoxal 5'-phosphate synthase</fullName>
    </alternativeName>
</protein>
<evidence type="ECO:0000256" key="9">
    <source>
        <dbReference type="PIRSR" id="PIRSR000190-2"/>
    </source>
</evidence>
<feature type="binding site" evidence="7 8">
    <location>
        <position position="124"/>
    </location>
    <ligand>
        <name>substrate</name>
    </ligand>
</feature>
<dbReference type="NCBIfam" id="TIGR00558">
    <property type="entry name" value="pdxH"/>
    <property type="match status" value="1"/>
</dbReference>
<feature type="binding site" evidence="7 8">
    <location>
        <position position="132"/>
    </location>
    <ligand>
        <name>substrate</name>
    </ligand>
</feature>
<evidence type="ECO:0000256" key="3">
    <source>
        <dbReference type="ARBA" id="ARBA00022630"/>
    </source>
</evidence>
<feature type="domain" description="Pyridoxine 5'-phosphate oxidase dimerisation C-terminal" evidence="11">
    <location>
        <begin position="172"/>
        <end position="212"/>
    </location>
</feature>
<dbReference type="PANTHER" id="PTHR10851:SF0">
    <property type="entry name" value="PYRIDOXINE-5'-PHOSPHATE OXIDASE"/>
    <property type="match status" value="1"/>
</dbReference>
<keyword evidence="5 7" id="KW-0560">Oxidoreductase</keyword>
<dbReference type="GO" id="GO:0008615">
    <property type="term" value="P:pyridoxine biosynthetic process"/>
    <property type="evidence" value="ECO:0007669"/>
    <property type="project" value="UniProtKB-UniRule"/>
</dbReference>